<dbReference type="RefSeq" id="WP_007960641.1">
    <property type="nucleotide sequence ID" value="NZ_CP010978.1"/>
</dbReference>
<sequence length="246" mass="27747">MNDTIDFKASKPDPRVWMFLVVIISFLTVLCGSRLELFILFAALAVIMTWQKMLATVIYFVAFYTALLVLNEFLWLISIPPVSMVVGMLVLLLFRLMPVYMAYIILLEKTSINELIIALEQMHIPKMLIIPLAVVYRYIPTVKYEILYIKDSLKMRGLNPSLTGMFLQPVTTVEKFMIPLLIRSGKLADELSAAALCKGLDAEHPRTSCTGVRFEQKDAVCCVICAVAAGTLIFLHYYPGFGHLVL</sequence>
<feature type="transmembrane region" description="Helical" evidence="6">
    <location>
        <begin position="84"/>
        <end position="106"/>
    </location>
</feature>
<dbReference type="PANTHER" id="PTHR34857:SF2">
    <property type="entry name" value="SLL0384 PROTEIN"/>
    <property type="match status" value="1"/>
</dbReference>
<organism evidence="7 8">
    <name type="scientific">Pelosinus fermentans JBW45</name>
    <dbReference type="NCBI Taxonomy" id="1192197"/>
    <lineage>
        <taxon>Bacteria</taxon>
        <taxon>Bacillati</taxon>
        <taxon>Bacillota</taxon>
        <taxon>Negativicutes</taxon>
        <taxon>Selenomonadales</taxon>
        <taxon>Sporomusaceae</taxon>
        <taxon>Pelosinus</taxon>
    </lineage>
</organism>
<comment type="subcellular location">
    <subcellularLocation>
        <location evidence="1">Membrane</location>
        <topology evidence="1">Multi-pass membrane protein</topology>
    </subcellularLocation>
</comment>
<evidence type="ECO:0000256" key="2">
    <source>
        <dbReference type="ARBA" id="ARBA00022475"/>
    </source>
</evidence>
<evidence type="ECO:0000256" key="1">
    <source>
        <dbReference type="ARBA" id="ARBA00004141"/>
    </source>
</evidence>
<reference evidence="7 8" key="1">
    <citation type="journal article" date="2015" name="Genome Announc.">
        <title>Complete Genome Sequence of Pelosinus fermentans JBW45, a Member of a Remarkably Competitive Group of Negativicutes in the Firmicutes Phylum.</title>
        <authorList>
            <person name="De Leon K.B."/>
            <person name="Utturkar S.M."/>
            <person name="Camilleri L.B."/>
            <person name="Elias D.A."/>
            <person name="Arkin A.P."/>
            <person name="Fields M.W."/>
            <person name="Brown S.D."/>
            <person name="Wall J.D."/>
        </authorList>
    </citation>
    <scope>NUCLEOTIDE SEQUENCE [LARGE SCALE GENOMIC DNA]</scope>
    <source>
        <strain evidence="7 8">JBW45</strain>
    </source>
</reference>
<evidence type="ECO:0000256" key="3">
    <source>
        <dbReference type="ARBA" id="ARBA00022692"/>
    </source>
</evidence>
<dbReference type="InterPro" id="IPR051611">
    <property type="entry name" value="ECF_transporter_component"/>
</dbReference>
<evidence type="ECO:0000313" key="8">
    <source>
        <dbReference type="Proteomes" id="UP000005361"/>
    </source>
</evidence>
<accession>I9DB06</accession>
<dbReference type="InterPro" id="IPR003339">
    <property type="entry name" value="ABC/ECF_trnsptr_transmembrane"/>
</dbReference>
<dbReference type="PANTHER" id="PTHR34857">
    <property type="entry name" value="SLL0384 PROTEIN"/>
    <property type="match status" value="1"/>
</dbReference>
<dbReference type="Pfam" id="PF02361">
    <property type="entry name" value="CbiQ"/>
    <property type="match status" value="1"/>
</dbReference>
<dbReference type="Proteomes" id="UP000005361">
    <property type="component" value="Chromosome"/>
</dbReference>
<feature type="transmembrane region" description="Helical" evidence="6">
    <location>
        <begin position="16"/>
        <end position="45"/>
    </location>
</feature>
<feature type="transmembrane region" description="Helical" evidence="6">
    <location>
        <begin position="219"/>
        <end position="238"/>
    </location>
</feature>
<dbReference type="STRING" id="1192197.JBW_03614"/>
<keyword evidence="5 6" id="KW-0472">Membrane</keyword>
<keyword evidence="2" id="KW-1003">Cell membrane</keyword>
<dbReference type="AlphaFoldDB" id="I9DB06"/>
<protein>
    <submittedName>
        <fullName evidence="7">ABC-type transporter, integral membrane subunit</fullName>
    </submittedName>
</protein>
<proteinExistence type="predicted"/>
<evidence type="ECO:0000313" key="7">
    <source>
        <dbReference type="EMBL" id="AJQ28953.1"/>
    </source>
</evidence>
<evidence type="ECO:0000256" key="4">
    <source>
        <dbReference type="ARBA" id="ARBA00022989"/>
    </source>
</evidence>
<dbReference type="GO" id="GO:0005886">
    <property type="term" value="C:plasma membrane"/>
    <property type="evidence" value="ECO:0007669"/>
    <property type="project" value="UniProtKB-ARBA"/>
</dbReference>
<dbReference type="EMBL" id="CP010978">
    <property type="protein sequence ID" value="AJQ28953.1"/>
    <property type="molecule type" value="Genomic_DNA"/>
</dbReference>
<name>I9DB06_9FIRM</name>
<dbReference type="CDD" id="cd16914">
    <property type="entry name" value="EcfT"/>
    <property type="match status" value="1"/>
</dbReference>
<gene>
    <name evidence="7" type="ORF">JBW_03614</name>
</gene>
<dbReference type="HOGENOM" id="CLU_076847_3_0_9"/>
<keyword evidence="4 6" id="KW-1133">Transmembrane helix</keyword>
<keyword evidence="3 6" id="KW-0812">Transmembrane</keyword>
<feature type="transmembrane region" description="Helical" evidence="6">
    <location>
        <begin position="57"/>
        <end position="78"/>
    </location>
</feature>
<reference evidence="8" key="2">
    <citation type="submission" date="2015-02" db="EMBL/GenBank/DDBJ databases">
        <title>Complete Genome Sequence of Pelosinus fermentans JBW45.</title>
        <authorList>
            <person name="De Leon K.B."/>
            <person name="Utturkar S.M."/>
            <person name="Camilleri L.B."/>
            <person name="Arkin A.P."/>
            <person name="Fields M.W."/>
            <person name="Brown S.D."/>
            <person name="Wall J.D."/>
        </authorList>
    </citation>
    <scope>NUCLEOTIDE SEQUENCE [LARGE SCALE GENOMIC DNA]</scope>
    <source>
        <strain evidence="8">JBW45</strain>
    </source>
</reference>
<evidence type="ECO:0000256" key="6">
    <source>
        <dbReference type="SAM" id="Phobius"/>
    </source>
</evidence>
<dbReference type="KEGG" id="pft:JBW_03614"/>
<dbReference type="OrthoDB" id="3730291at2"/>
<evidence type="ECO:0000256" key="5">
    <source>
        <dbReference type="ARBA" id="ARBA00023136"/>
    </source>
</evidence>